<dbReference type="AlphaFoldDB" id="A0A5C6C467"/>
<keyword evidence="3" id="KW-1185">Reference proteome</keyword>
<dbReference type="Proteomes" id="UP000319908">
    <property type="component" value="Unassembled WGS sequence"/>
</dbReference>
<sequence>MAKFYVQSGTFRRVVAAESGIKAALWAVHEVMQQILPNEEERGAPSTESVTMLSARVRVDERGFDRHDAQELSTMEVMGQWTEMVMTLDRLQQMLDGNPPATPAARGRFSNTNFSDGPISDDLAA</sequence>
<name>A0A5C6C467_9BACT</name>
<organism evidence="2 3">
    <name type="scientific">Allorhodopirellula heiligendammensis</name>
    <dbReference type="NCBI Taxonomy" id="2714739"/>
    <lineage>
        <taxon>Bacteria</taxon>
        <taxon>Pseudomonadati</taxon>
        <taxon>Planctomycetota</taxon>
        <taxon>Planctomycetia</taxon>
        <taxon>Pirellulales</taxon>
        <taxon>Pirellulaceae</taxon>
        <taxon>Allorhodopirellula</taxon>
    </lineage>
</organism>
<reference evidence="2 3" key="1">
    <citation type="journal article" date="2020" name="Antonie Van Leeuwenhoek">
        <title>Rhodopirellula heiligendammensis sp. nov., Rhodopirellula pilleata sp. nov., and Rhodopirellula solitaria sp. nov. isolated from natural or artificial marine surfaces in Northern Germany and California, USA, and emended description of the genus Rhodopirellula.</title>
        <authorList>
            <person name="Kallscheuer N."/>
            <person name="Wiegand S."/>
            <person name="Jogler M."/>
            <person name="Boedeker C."/>
            <person name="Peeters S.H."/>
            <person name="Rast P."/>
            <person name="Heuer A."/>
            <person name="Jetten M.S.M."/>
            <person name="Rohde M."/>
            <person name="Jogler C."/>
        </authorList>
    </citation>
    <scope>NUCLEOTIDE SEQUENCE [LARGE SCALE GENOMIC DNA]</scope>
    <source>
        <strain evidence="2 3">Poly21</strain>
    </source>
</reference>
<comment type="caution">
    <text evidence="2">The sequence shown here is derived from an EMBL/GenBank/DDBJ whole genome shotgun (WGS) entry which is preliminary data.</text>
</comment>
<accession>A0A5C6C467</accession>
<feature type="region of interest" description="Disordered" evidence="1">
    <location>
        <begin position="94"/>
        <end position="125"/>
    </location>
</feature>
<evidence type="ECO:0000313" key="2">
    <source>
        <dbReference type="EMBL" id="TWU18104.1"/>
    </source>
</evidence>
<evidence type="ECO:0000256" key="1">
    <source>
        <dbReference type="SAM" id="MobiDB-lite"/>
    </source>
</evidence>
<proteinExistence type="predicted"/>
<dbReference type="RefSeq" id="WP_302117131.1">
    <property type="nucleotide sequence ID" value="NZ_SJPU01000001.1"/>
</dbReference>
<dbReference type="EMBL" id="SJPU01000001">
    <property type="protein sequence ID" value="TWU18104.1"/>
    <property type="molecule type" value="Genomic_DNA"/>
</dbReference>
<protein>
    <submittedName>
        <fullName evidence="2">Uncharacterized protein</fullName>
    </submittedName>
</protein>
<evidence type="ECO:0000313" key="3">
    <source>
        <dbReference type="Proteomes" id="UP000319908"/>
    </source>
</evidence>
<gene>
    <name evidence="2" type="ORF">Poly21_02590</name>
</gene>